<proteinExistence type="predicted"/>
<evidence type="ECO:0008006" key="3">
    <source>
        <dbReference type="Google" id="ProtNLM"/>
    </source>
</evidence>
<dbReference type="RefSeq" id="WP_016339249.1">
    <property type="nucleotide sequence ID" value="NC_021280.1"/>
</dbReference>
<evidence type="ECO:0000313" key="1">
    <source>
        <dbReference type="EMBL" id="AGM25428.1"/>
    </source>
</evidence>
<sequence length="358" mass="41132">MKKLLSLLGVISLVGTSVTPVIGCGAKPVSQETIHEKIKKSLQHQIVFDDDWIIDYDQSEENIENFLARNITYDWSFFNKLITDLVMKQLIKDIPNLLELYPDFSLSAQIADINLADDLGEAILNHKNYQFNYDVAYNLNDLKDISIKQIQEANPVNPPVTNGVVSFYKGNTFGQYKIFGSQTQNQISLKINSFITDNQKRLDYLTKMLNDTSAIVANSNQYRKFLLMPSFSMTFGFSIEDFPSKDLINKIHDNSIFFENYKKQILNNLKKDIFSRNQINFLLKYMPTIFDDIDLDISLNSAFLQSDIEQSDNLKHIYGSKYYEDGLLILNVKTTLKYKDISATTTIDEQLAFGIVYE</sequence>
<keyword evidence="2" id="KW-1185">Reference proteome</keyword>
<dbReference type="InterPro" id="IPR054816">
    <property type="entry name" value="Lipoprotein_mollicutes-type_CS"/>
</dbReference>
<dbReference type="Proteomes" id="UP000013964">
    <property type="component" value="Chromosome"/>
</dbReference>
<dbReference type="NCBIfam" id="NF038029">
    <property type="entry name" value="LP_plasma"/>
    <property type="match status" value="1"/>
</dbReference>
<dbReference type="PATRIC" id="fig|1276227.3.peg.862"/>
<dbReference type="OrthoDB" id="9820215at2"/>
<gene>
    <name evidence="1" type="ORF">SCHRY_v1c08530</name>
</gene>
<dbReference type="AlphaFoldDB" id="R4U4D3"/>
<organism evidence="1 2">
    <name type="scientific">Spiroplasma chrysopicola DF-1</name>
    <dbReference type="NCBI Taxonomy" id="1276227"/>
    <lineage>
        <taxon>Bacteria</taxon>
        <taxon>Bacillati</taxon>
        <taxon>Mycoplasmatota</taxon>
        <taxon>Mollicutes</taxon>
        <taxon>Entomoplasmatales</taxon>
        <taxon>Spiroplasmataceae</taxon>
        <taxon>Spiroplasma</taxon>
    </lineage>
</organism>
<evidence type="ECO:0000313" key="2">
    <source>
        <dbReference type="Proteomes" id="UP000013964"/>
    </source>
</evidence>
<dbReference type="KEGG" id="scr:SCHRY_v1c08530"/>
<reference evidence="1 2" key="1">
    <citation type="journal article" date="2013" name="Genome Biol. Evol.">
        <title>Complete genomes of two dipteran-associated spiroplasmas provided insights into the origin, dynamics, and impacts of viral invasion in spiroplasma.</title>
        <authorList>
            <person name="Ku C."/>
            <person name="Lo W.S."/>
            <person name="Chen L.L."/>
            <person name="Kuo C.H."/>
        </authorList>
    </citation>
    <scope>NUCLEOTIDE SEQUENCE [LARGE SCALE GENOMIC DNA]</scope>
    <source>
        <strain evidence="1 2">DF-1</strain>
    </source>
</reference>
<dbReference type="HOGENOM" id="CLU_773643_0_0_14"/>
<dbReference type="STRING" id="1276227.SCHRY_v1c08530"/>
<dbReference type="EMBL" id="CP005077">
    <property type="protein sequence ID" value="AGM25428.1"/>
    <property type="molecule type" value="Genomic_DNA"/>
</dbReference>
<accession>R4U4D3</accession>
<protein>
    <recommendedName>
        <fullName evidence="3">Lipoprotein</fullName>
    </recommendedName>
</protein>
<name>R4U4D3_9MOLU</name>